<proteinExistence type="predicted"/>
<evidence type="ECO:0000313" key="2">
    <source>
        <dbReference type="Proteomes" id="UP000004470"/>
    </source>
</evidence>
<organism evidence="1 2">
    <name type="scientific">Pediococcus acidilactici DSM 20284</name>
    <dbReference type="NCBI Taxonomy" id="862514"/>
    <lineage>
        <taxon>Bacteria</taxon>
        <taxon>Bacillati</taxon>
        <taxon>Bacillota</taxon>
        <taxon>Bacilli</taxon>
        <taxon>Lactobacillales</taxon>
        <taxon>Lactobacillaceae</taxon>
        <taxon>Pediococcus</taxon>
        <taxon>Pediococcus acidilactici group</taxon>
    </lineage>
</organism>
<dbReference type="EMBL" id="AEEG01000002">
    <property type="protein sequence ID" value="EFL96438.1"/>
    <property type="molecule type" value="Genomic_DNA"/>
</dbReference>
<comment type="caution">
    <text evidence="1">The sequence shown here is derived from an EMBL/GenBank/DDBJ whole genome shotgun (WGS) entry which is preliminary data.</text>
</comment>
<keyword evidence="2" id="KW-1185">Reference proteome</keyword>
<dbReference type="Proteomes" id="UP000004470">
    <property type="component" value="Unassembled WGS sequence"/>
</dbReference>
<name>E0NDW7_PEDAC</name>
<dbReference type="HOGENOM" id="CLU_3274118_0_0_9"/>
<evidence type="ECO:0000313" key="1">
    <source>
        <dbReference type="EMBL" id="EFL96438.1"/>
    </source>
</evidence>
<dbReference type="AlphaFoldDB" id="E0NDW7"/>
<gene>
    <name evidence="1" type="ORF">HMPREF0623_0489</name>
</gene>
<protein>
    <submittedName>
        <fullName evidence="1">Uncharacterized protein</fullName>
    </submittedName>
</protein>
<accession>E0NDW7</accession>
<reference evidence="1" key="1">
    <citation type="submission" date="2010-07" db="EMBL/GenBank/DDBJ databases">
        <authorList>
            <person name="Muzny D."/>
            <person name="Qin X."/>
            <person name="Deng J."/>
            <person name="Jiang H."/>
            <person name="Liu Y."/>
            <person name="Qu J."/>
            <person name="Song X.-Z."/>
            <person name="Zhang L."/>
            <person name="Thornton R."/>
            <person name="Coyle M."/>
            <person name="Francisco L."/>
            <person name="Jackson L."/>
            <person name="Javaid M."/>
            <person name="Korchina V."/>
            <person name="Kovar C."/>
            <person name="Mata R."/>
            <person name="Mathew T."/>
            <person name="Ngo R."/>
            <person name="Nguyen L."/>
            <person name="Nguyen N."/>
            <person name="Okwuonu G."/>
            <person name="Ongeri F."/>
            <person name="Pham C."/>
            <person name="Simmons D."/>
            <person name="Wilczek-Boney K."/>
            <person name="Hale W."/>
            <person name="Jakkamsetti A."/>
            <person name="Pham P."/>
            <person name="Ruth R."/>
            <person name="San Lucas F."/>
            <person name="Warren J."/>
            <person name="Zhang J."/>
            <person name="Zhao Z."/>
            <person name="Zhou C."/>
            <person name="Zhu D."/>
            <person name="Lee S."/>
            <person name="Bess C."/>
            <person name="Blankenburg K."/>
            <person name="Forbes L."/>
            <person name="Fu Q."/>
            <person name="Gubbala S."/>
            <person name="Hirani K."/>
            <person name="Jayaseelan J.C."/>
            <person name="Lara F."/>
            <person name="Munidasa M."/>
            <person name="Palculict T."/>
            <person name="Patil S."/>
            <person name="Pu L.-L."/>
            <person name="Saada N."/>
            <person name="Tang L."/>
            <person name="Weissenberger G."/>
            <person name="Zhu Y."/>
            <person name="Hemphill L."/>
            <person name="Shang Y."/>
            <person name="Youmans B."/>
            <person name="Ayvaz T."/>
            <person name="Ross M."/>
            <person name="Santibanez J."/>
            <person name="Aqrawi P."/>
            <person name="Gross S."/>
            <person name="Joshi V."/>
            <person name="Fowler G."/>
            <person name="Nazareth L."/>
            <person name="Reid J."/>
            <person name="Worley K."/>
            <person name="Petrosino J."/>
            <person name="Highlander S."/>
            <person name="Gibbs R."/>
        </authorList>
    </citation>
    <scope>NUCLEOTIDE SEQUENCE [LARGE SCALE GENOMIC DNA]</scope>
    <source>
        <strain evidence="1">DSM 20284</strain>
    </source>
</reference>
<sequence length="41" mass="4800">MDRFYFGFLTSIEPKGVPKVSWFRLTKKLIIMSNSGIMVNF</sequence>